<organism evidence="3 4">
    <name type="scientific">Diabrotica balteata</name>
    <name type="common">Banded cucumber beetle</name>
    <dbReference type="NCBI Taxonomy" id="107213"/>
    <lineage>
        <taxon>Eukaryota</taxon>
        <taxon>Metazoa</taxon>
        <taxon>Ecdysozoa</taxon>
        <taxon>Arthropoda</taxon>
        <taxon>Hexapoda</taxon>
        <taxon>Insecta</taxon>
        <taxon>Pterygota</taxon>
        <taxon>Neoptera</taxon>
        <taxon>Endopterygota</taxon>
        <taxon>Coleoptera</taxon>
        <taxon>Polyphaga</taxon>
        <taxon>Cucujiformia</taxon>
        <taxon>Chrysomeloidea</taxon>
        <taxon>Chrysomelidae</taxon>
        <taxon>Galerucinae</taxon>
        <taxon>Diabroticina</taxon>
        <taxon>Diabroticites</taxon>
        <taxon>Diabrotica</taxon>
    </lineage>
</organism>
<dbReference type="AlphaFoldDB" id="A0A9N9T1A6"/>
<dbReference type="GO" id="GO:0071897">
    <property type="term" value="P:DNA biosynthetic process"/>
    <property type="evidence" value="ECO:0007669"/>
    <property type="project" value="UniProtKB-ARBA"/>
</dbReference>
<dbReference type="InterPro" id="IPR000477">
    <property type="entry name" value="RT_dom"/>
</dbReference>
<dbReference type="InterPro" id="IPR058912">
    <property type="entry name" value="HTH_animal"/>
</dbReference>
<gene>
    <name evidence="3" type="ORF">DIABBA_LOCUS9845</name>
</gene>
<dbReference type="OrthoDB" id="10058657at2759"/>
<dbReference type="Pfam" id="PF26215">
    <property type="entry name" value="HTH_animal"/>
    <property type="match status" value="1"/>
</dbReference>
<accession>A0A9N9T1A6</accession>
<reference evidence="3" key="1">
    <citation type="submission" date="2022-01" db="EMBL/GenBank/DDBJ databases">
        <authorList>
            <person name="King R."/>
        </authorList>
    </citation>
    <scope>NUCLEOTIDE SEQUENCE</scope>
</reference>
<feature type="signal peptide" evidence="1">
    <location>
        <begin position="1"/>
        <end position="20"/>
    </location>
</feature>
<dbReference type="CDD" id="cd00304">
    <property type="entry name" value="RT_like"/>
    <property type="match status" value="1"/>
</dbReference>
<evidence type="ECO:0000259" key="2">
    <source>
        <dbReference type="PROSITE" id="PS50878"/>
    </source>
</evidence>
<evidence type="ECO:0000256" key="1">
    <source>
        <dbReference type="SAM" id="SignalP"/>
    </source>
</evidence>
<proteinExistence type="predicted"/>
<feature type="chain" id="PRO_5040513726" description="Reverse transcriptase domain-containing protein" evidence="1">
    <location>
        <begin position="21"/>
        <end position="789"/>
    </location>
</feature>
<sequence length="789" mass="88661">MALLLQIIVILAVLIACAVGAPSPTPYGFDSILGGIGSSLGFGGYGRYGYGRYGGYPYGYNRLYRYRYPYYGGYEGYGGYGYDDFDGFGALNSPVYLNVDDGSLLDRISYHQADKILLLSNETHKKNSNLFYIKKSHSTTSTSHSPLTKPSLSFFSPINKLQKAVFYLKVLILLSLPSRIPTEEIVSNVEAALRTIPKIPADRIRFDVAKCLDTAKIPTSNISREEFIALKNLRSLSEIIILPADKGNATVILDTPSYIEKVNDLLRDTSCYNTISRDPTPRVEREISHAIKQSDLSDEVKKSIVPKNSICPRIYGLPKIHKDNVPLRPIVTTINSPTYKLAKYLSNQFKTYTGRTSSYVRNSTHFITLISSLTVDPQDILVSFDVSSLFTNIPIHDSLVVLRDHLTNDNKSLVLADLAEKCLLSTYFSFRGNFYKQISGTPNGFSLSPVIADIFMEAFESLALESYPLKPKVWFRYVDDTFIIWPHGQHTLSPFLDHLNSQHPSIKFTMEVENNRSLPFLDVLVTSKPNGRLGHSVYRKKTHTNRYLHASSHHHPAQKNSVINSLIHRAISISEPDNLREELGHLQKTLVANGYSKSTIQNITHRHLHPPLHPRTTNSESSGNTPVAFLPIGKILRKEGIRTTFRPPKKISQYLPSPKDPLPPLSSCGVYSIPCSCGHVYIGETGRSVKTRIQEHQRCIRSGLFSHSAVAEHCQETGHSILFEKTHIISKSPFFYSRKIRESLEIRKNPHNINREEGYYLSPIWNLSLEPPSGPATTMQPHDWPARAS</sequence>
<feature type="domain" description="Reverse transcriptase" evidence="2">
    <location>
        <begin position="298"/>
        <end position="537"/>
    </location>
</feature>
<dbReference type="Pfam" id="PF00078">
    <property type="entry name" value="RVT_1"/>
    <property type="match status" value="1"/>
</dbReference>
<evidence type="ECO:0000313" key="3">
    <source>
        <dbReference type="EMBL" id="CAG9836786.1"/>
    </source>
</evidence>
<dbReference type="EMBL" id="OU898281">
    <property type="protein sequence ID" value="CAG9836786.1"/>
    <property type="molecule type" value="Genomic_DNA"/>
</dbReference>
<dbReference type="InterPro" id="IPR043502">
    <property type="entry name" value="DNA/RNA_pol_sf"/>
</dbReference>
<evidence type="ECO:0000313" key="4">
    <source>
        <dbReference type="Proteomes" id="UP001153709"/>
    </source>
</evidence>
<keyword evidence="4" id="KW-1185">Reference proteome</keyword>
<dbReference type="PANTHER" id="PTHR21301:SF11">
    <property type="entry name" value="GIY-YIG DOMAIN-CONTAINING PROTEIN"/>
    <property type="match status" value="1"/>
</dbReference>
<dbReference type="PROSITE" id="PS50878">
    <property type="entry name" value="RT_POL"/>
    <property type="match status" value="1"/>
</dbReference>
<dbReference type="CDD" id="cd10442">
    <property type="entry name" value="GIY-YIG_PLEs"/>
    <property type="match status" value="1"/>
</dbReference>
<dbReference type="SUPFAM" id="SSF56672">
    <property type="entry name" value="DNA/RNA polymerases"/>
    <property type="match status" value="1"/>
</dbReference>
<dbReference type="PANTHER" id="PTHR21301">
    <property type="entry name" value="REVERSE TRANSCRIPTASE"/>
    <property type="match status" value="1"/>
</dbReference>
<protein>
    <recommendedName>
        <fullName evidence="2">Reverse transcriptase domain-containing protein</fullName>
    </recommendedName>
</protein>
<keyword evidence="1" id="KW-0732">Signal</keyword>
<name>A0A9N9T1A6_DIABA</name>
<dbReference type="Proteomes" id="UP001153709">
    <property type="component" value="Chromosome 6"/>
</dbReference>